<keyword evidence="2 3" id="KW-0819">tRNA processing</keyword>
<evidence type="ECO:0000256" key="3">
    <source>
        <dbReference type="HAMAP-Rule" id="MF_03054"/>
    </source>
</evidence>
<evidence type="ECO:0000313" key="6">
    <source>
        <dbReference type="Proteomes" id="UP000284375"/>
    </source>
</evidence>
<sequence>MAEPTAGEIASRITQELASTKFACSTLAPLSGGTANFTFKGTLLNPDEDGISNVVVKHGEGFVAQHPALKLSTLRCTLEEECLEALQKLPCATSQFCSVRTPRLLHFNSGSSTQVQEYLPDSLDLKSYVLKHFSSSTPESEKCNVLEVGRALGEWLRSFHDWAAAPEQEALRSRVELNKEMQSIKLTYNYESLLRRLERFPFLENSRGVFEKIIAKAKAELAEERQLQFIHGDFWTGNVLLPDAEIKPGRQIPLFVIDWEMCQLGVRPLDLGQMIAELYELTLYKGIKAGVWIIEGFLAGYGIVDDDFAYRTALHVGTHLVVFGTSVPGWGTPEQVEMVAETGKEIIPTARAVTPIDSKMTSNEAGPKLCRRCKVSEATHEIRTEPACGPCYCRYVNMKAVKRLEVLAKDIGAAPTQTKKILVGLSFGASSASLVNILDENIENQLRRRPTPAYDPVVVHVDTDLSSSSSTGGGDDDELPESQKLLDRFSERYPRFRFVRIPLTDVLGLETIDWSALPTAPGREEGKAPGEQLRDFFARLPSNTSRADVLRLFVRHLLVSAAVREGFHALLLGYSTTALAELTLGETAKGRGYSLPWMIDDGPQSIRFFTAPQKDGEGVKREVTKLPIYYPLREVFRNELTIYTGLVSPPLTDFLISPETARSGAAVVSHKDVSIDDVMARYFQDVEENYPSIVANVVRTTAKLERLGGEDGEASCGLCGMGLDELGDERWKGEIGDDGGEYGRLCYGCQRAMRI</sequence>
<dbReference type="GO" id="GO:0000049">
    <property type="term" value="F:tRNA binding"/>
    <property type="evidence" value="ECO:0007669"/>
    <property type="project" value="InterPro"/>
</dbReference>
<dbReference type="InterPro" id="IPR011009">
    <property type="entry name" value="Kinase-like_dom_sf"/>
</dbReference>
<dbReference type="GO" id="GO:0016783">
    <property type="term" value="F:sulfurtransferase activity"/>
    <property type="evidence" value="ECO:0007669"/>
    <property type="project" value="TreeGrafter"/>
</dbReference>
<dbReference type="AlphaFoldDB" id="A0A423W4N5"/>
<evidence type="ECO:0000313" key="5">
    <source>
        <dbReference type="EMBL" id="ROV98271.1"/>
    </source>
</evidence>
<comment type="similarity">
    <text evidence="3">Belongs to the CTU2/NCS2 family.</text>
</comment>
<dbReference type="GO" id="GO:0032447">
    <property type="term" value="P:protein urmylation"/>
    <property type="evidence" value="ECO:0007669"/>
    <property type="project" value="UniProtKB-UniRule"/>
</dbReference>
<comment type="caution">
    <text evidence="5">The sequence shown here is derived from an EMBL/GenBank/DDBJ whole genome shotgun (WGS) entry which is preliminary data.</text>
</comment>
<comment type="subcellular location">
    <subcellularLocation>
        <location evidence="3">Cytoplasm</location>
    </subcellularLocation>
</comment>
<dbReference type="EMBL" id="LJZO01000014">
    <property type="protein sequence ID" value="ROV98271.1"/>
    <property type="molecule type" value="Genomic_DNA"/>
</dbReference>
<dbReference type="GO" id="GO:0002143">
    <property type="term" value="P:tRNA wobble position uridine thiolation"/>
    <property type="evidence" value="ECO:0007669"/>
    <property type="project" value="TreeGrafter"/>
</dbReference>
<dbReference type="STRING" id="252740.A0A423W4N5"/>
<reference evidence="5 6" key="1">
    <citation type="submission" date="2015-09" db="EMBL/GenBank/DDBJ databases">
        <title>Host preference determinants of Valsa canker pathogens revealed by comparative genomics.</title>
        <authorList>
            <person name="Yin Z."/>
            <person name="Huang L."/>
        </authorList>
    </citation>
    <scope>NUCLEOTIDE SEQUENCE [LARGE SCALE GENOMIC DNA]</scope>
    <source>
        <strain evidence="5 6">YSFL</strain>
    </source>
</reference>
<dbReference type="PANTHER" id="PTHR20882:SF14">
    <property type="entry name" value="CYTOPLASMIC TRNA 2-THIOLATION PROTEIN 2"/>
    <property type="match status" value="1"/>
</dbReference>
<dbReference type="HAMAP" id="MF_03054">
    <property type="entry name" value="CTU2"/>
    <property type="match status" value="1"/>
</dbReference>
<dbReference type="Pfam" id="PF10288">
    <property type="entry name" value="CTU2"/>
    <property type="match status" value="1"/>
</dbReference>
<dbReference type="InterPro" id="IPR019407">
    <property type="entry name" value="CTU2"/>
</dbReference>
<evidence type="ECO:0000256" key="2">
    <source>
        <dbReference type="ARBA" id="ARBA00022694"/>
    </source>
</evidence>
<evidence type="ECO:0000256" key="1">
    <source>
        <dbReference type="ARBA" id="ARBA00022490"/>
    </source>
</evidence>
<dbReference type="InterPro" id="IPR002575">
    <property type="entry name" value="Aminoglycoside_PTrfase"/>
</dbReference>
<dbReference type="GO" id="GO:0016779">
    <property type="term" value="F:nucleotidyltransferase activity"/>
    <property type="evidence" value="ECO:0007669"/>
    <property type="project" value="UniProtKB-UniRule"/>
</dbReference>
<organism evidence="5 6">
    <name type="scientific">Cytospora chrysosperma</name>
    <name type="common">Cytospora canker fungus</name>
    <name type="synonym">Sphaeria chrysosperma</name>
    <dbReference type="NCBI Taxonomy" id="252740"/>
    <lineage>
        <taxon>Eukaryota</taxon>
        <taxon>Fungi</taxon>
        <taxon>Dikarya</taxon>
        <taxon>Ascomycota</taxon>
        <taxon>Pezizomycotina</taxon>
        <taxon>Sordariomycetes</taxon>
        <taxon>Sordariomycetidae</taxon>
        <taxon>Diaporthales</taxon>
        <taxon>Cytosporaceae</taxon>
        <taxon>Cytospora</taxon>
    </lineage>
</organism>
<dbReference type="Gene3D" id="3.30.200.20">
    <property type="entry name" value="Phosphorylase Kinase, domain 1"/>
    <property type="match status" value="1"/>
</dbReference>
<accession>A0A423W4N5</accession>
<keyword evidence="6" id="KW-1185">Reference proteome</keyword>
<proteinExistence type="inferred from homology"/>
<evidence type="ECO:0000259" key="4">
    <source>
        <dbReference type="Pfam" id="PF01636"/>
    </source>
</evidence>
<gene>
    <name evidence="3" type="primary">NCS2</name>
    <name evidence="3" type="synonym">CTU2</name>
    <name evidence="5" type="ORF">VSDG_04402</name>
</gene>
<dbReference type="SUPFAM" id="SSF56112">
    <property type="entry name" value="Protein kinase-like (PK-like)"/>
    <property type="match status" value="1"/>
</dbReference>
<dbReference type="OrthoDB" id="25129at2759"/>
<comment type="pathway">
    <text evidence="3">tRNA modification; 5-methoxycarbonylmethyl-2-thiouridine-tRNA biosynthesis.</text>
</comment>
<dbReference type="Pfam" id="PF01636">
    <property type="entry name" value="APH"/>
    <property type="match status" value="1"/>
</dbReference>
<dbReference type="Gene3D" id="3.90.1200.10">
    <property type="match status" value="1"/>
</dbReference>
<dbReference type="InterPro" id="IPR014729">
    <property type="entry name" value="Rossmann-like_a/b/a_fold"/>
</dbReference>
<keyword evidence="1 3" id="KW-0963">Cytoplasm</keyword>
<dbReference type="UniPathway" id="UPA00988"/>
<protein>
    <recommendedName>
        <fullName evidence="3">Cytoplasmic tRNA 2-thiolation protein 2</fullName>
    </recommendedName>
</protein>
<feature type="domain" description="Aminoglycoside phosphotransferase" evidence="4">
    <location>
        <begin position="47"/>
        <end position="276"/>
    </location>
</feature>
<comment type="function">
    <text evidence="3">Plays a central role in 2-thiolation of mcm(5)S(2)U at tRNA wobble positions of tRNA(Lys), tRNA(Glu) and tRNA(Gln). May act by forming a heterodimer with NCS6 that ligates sulfur from thiocarboxylated URM1 onto the uridine of tRNAs at wobble position. Prior mcm(5) tRNA modification by the elongator complex is required for 2-thiolation. May also be involved in protein urmylation.</text>
</comment>
<dbReference type="GO" id="GO:0005829">
    <property type="term" value="C:cytosol"/>
    <property type="evidence" value="ECO:0007669"/>
    <property type="project" value="TreeGrafter"/>
</dbReference>
<dbReference type="Proteomes" id="UP000284375">
    <property type="component" value="Unassembled WGS sequence"/>
</dbReference>
<name>A0A423W4N5_CYTCH</name>
<dbReference type="PANTHER" id="PTHR20882">
    <property type="entry name" value="CYTOPLASMIC TRNA 2-THIOLATION PROTEIN 2"/>
    <property type="match status" value="1"/>
</dbReference>
<dbReference type="Gene3D" id="3.40.50.620">
    <property type="entry name" value="HUPs"/>
    <property type="match status" value="1"/>
</dbReference>